<accession>A0A7R9EIR8</accession>
<organism evidence="1">
    <name type="scientific">Timema monikensis</name>
    <dbReference type="NCBI Taxonomy" id="170555"/>
    <lineage>
        <taxon>Eukaryota</taxon>
        <taxon>Metazoa</taxon>
        <taxon>Ecdysozoa</taxon>
        <taxon>Arthropoda</taxon>
        <taxon>Hexapoda</taxon>
        <taxon>Insecta</taxon>
        <taxon>Pterygota</taxon>
        <taxon>Neoptera</taxon>
        <taxon>Polyneoptera</taxon>
        <taxon>Phasmatodea</taxon>
        <taxon>Timematodea</taxon>
        <taxon>Timematoidea</taxon>
        <taxon>Timematidae</taxon>
        <taxon>Timema</taxon>
    </lineage>
</organism>
<sequence length="157" mass="17885">MKWSHLIDIINKFSCLRQVAVVLLSVFACSVSAGLLAAPASVLVRTPSLDSAVIKSDRLGGNFAYSSVEGTLVRRRQPRGAERGEPRHRFLHRPPGACWVRSIARRLRLRSPCSLRLRIPHRLWLRGPRSLRLRRSRLRWSPGRLSSEEQRHTAPLQ</sequence>
<name>A0A7R9EIR8_9NEOP</name>
<protein>
    <submittedName>
        <fullName evidence="1">Uncharacterized protein</fullName>
    </submittedName>
</protein>
<reference evidence="1" key="1">
    <citation type="submission" date="2020-11" db="EMBL/GenBank/DDBJ databases">
        <authorList>
            <person name="Tran Van P."/>
        </authorList>
    </citation>
    <scope>NUCLEOTIDE SEQUENCE</scope>
</reference>
<proteinExistence type="predicted"/>
<evidence type="ECO:0000313" key="1">
    <source>
        <dbReference type="EMBL" id="CAD7433997.1"/>
    </source>
</evidence>
<dbReference type="AlphaFoldDB" id="A0A7R9EIR8"/>
<dbReference type="EMBL" id="OB797012">
    <property type="protein sequence ID" value="CAD7433997.1"/>
    <property type="molecule type" value="Genomic_DNA"/>
</dbReference>
<dbReference type="PROSITE" id="PS51257">
    <property type="entry name" value="PROKAR_LIPOPROTEIN"/>
    <property type="match status" value="1"/>
</dbReference>
<gene>
    <name evidence="1" type="ORF">TMSB3V08_LOCUS10660</name>
</gene>